<keyword evidence="1" id="KW-0812">Transmembrane</keyword>
<name>A0A7J7YMI0_PIPKU</name>
<gene>
    <name evidence="2" type="ORF">mPipKuh1_010111</name>
</gene>
<keyword evidence="1" id="KW-0472">Membrane</keyword>
<dbReference type="EMBL" id="JACAGB010000005">
    <property type="protein sequence ID" value="KAF6363114.1"/>
    <property type="molecule type" value="Genomic_DNA"/>
</dbReference>
<reference evidence="2 3" key="1">
    <citation type="journal article" date="2020" name="Nature">
        <title>Six reference-quality genomes reveal evolution of bat adaptations.</title>
        <authorList>
            <person name="Jebb D."/>
            <person name="Huang Z."/>
            <person name="Pippel M."/>
            <person name="Hughes G.M."/>
            <person name="Lavrichenko K."/>
            <person name="Devanna P."/>
            <person name="Winkler S."/>
            <person name="Jermiin L.S."/>
            <person name="Skirmuntt E.C."/>
            <person name="Katzourakis A."/>
            <person name="Burkitt-Gray L."/>
            <person name="Ray D.A."/>
            <person name="Sullivan K.A.M."/>
            <person name="Roscito J.G."/>
            <person name="Kirilenko B.M."/>
            <person name="Davalos L.M."/>
            <person name="Corthals A.P."/>
            <person name="Power M.L."/>
            <person name="Jones G."/>
            <person name="Ransome R.D."/>
            <person name="Dechmann D.K.N."/>
            <person name="Locatelli A.G."/>
            <person name="Puechmaille S.J."/>
            <person name="Fedrigo O."/>
            <person name="Jarvis E.D."/>
            <person name="Hiller M."/>
            <person name="Vernes S.C."/>
            <person name="Myers E.W."/>
            <person name="Teeling E.C."/>
        </authorList>
    </citation>
    <scope>NUCLEOTIDE SEQUENCE [LARGE SCALE GENOMIC DNA]</scope>
    <source>
        <strain evidence="2">MPipKuh1</strain>
        <tissue evidence="2">Flight muscle</tissue>
    </source>
</reference>
<feature type="transmembrane region" description="Helical" evidence="1">
    <location>
        <begin position="85"/>
        <end position="107"/>
    </location>
</feature>
<dbReference type="Proteomes" id="UP000558488">
    <property type="component" value="Unassembled WGS sequence"/>
</dbReference>
<protein>
    <submittedName>
        <fullName evidence="2">Uncharacterized protein</fullName>
    </submittedName>
</protein>
<evidence type="ECO:0000256" key="1">
    <source>
        <dbReference type="SAM" id="Phobius"/>
    </source>
</evidence>
<accession>A0A7J7YMI0</accession>
<evidence type="ECO:0000313" key="2">
    <source>
        <dbReference type="EMBL" id="KAF6363114.1"/>
    </source>
</evidence>
<sequence length="122" mass="14077">MVVLVVNIFQMKKQTLKNSTFSRSQNKVQSRIQIQSSLLLFSVNGARNLLGKNACEREQEGSWERLGKTSDCTASDSRKGRNEGWVEGTSCNAIFFFFFLIIFYIIFQPQSTFIIIPHWFQV</sequence>
<organism evidence="2 3">
    <name type="scientific">Pipistrellus kuhlii</name>
    <name type="common">Kuhl's pipistrelle</name>
    <dbReference type="NCBI Taxonomy" id="59472"/>
    <lineage>
        <taxon>Eukaryota</taxon>
        <taxon>Metazoa</taxon>
        <taxon>Chordata</taxon>
        <taxon>Craniata</taxon>
        <taxon>Vertebrata</taxon>
        <taxon>Euteleostomi</taxon>
        <taxon>Mammalia</taxon>
        <taxon>Eutheria</taxon>
        <taxon>Laurasiatheria</taxon>
        <taxon>Chiroptera</taxon>
        <taxon>Yangochiroptera</taxon>
        <taxon>Vespertilionidae</taxon>
        <taxon>Pipistrellus</taxon>
    </lineage>
</organism>
<proteinExistence type="predicted"/>
<keyword evidence="1" id="KW-1133">Transmembrane helix</keyword>
<evidence type="ECO:0000313" key="3">
    <source>
        <dbReference type="Proteomes" id="UP000558488"/>
    </source>
</evidence>
<keyword evidence="3" id="KW-1185">Reference proteome</keyword>
<comment type="caution">
    <text evidence="2">The sequence shown here is derived from an EMBL/GenBank/DDBJ whole genome shotgun (WGS) entry which is preliminary data.</text>
</comment>
<dbReference type="AlphaFoldDB" id="A0A7J7YMI0"/>